<gene>
    <name evidence="1" type="ORF">LSAT_V11C200054590</name>
</gene>
<reference evidence="1 2" key="1">
    <citation type="journal article" date="2017" name="Nat. Commun.">
        <title>Genome assembly with in vitro proximity ligation data and whole-genome triplication in lettuce.</title>
        <authorList>
            <person name="Reyes-Chin-Wo S."/>
            <person name="Wang Z."/>
            <person name="Yang X."/>
            <person name="Kozik A."/>
            <person name="Arikit S."/>
            <person name="Song C."/>
            <person name="Xia L."/>
            <person name="Froenicke L."/>
            <person name="Lavelle D.O."/>
            <person name="Truco M.J."/>
            <person name="Xia R."/>
            <person name="Zhu S."/>
            <person name="Xu C."/>
            <person name="Xu H."/>
            <person name="Xu X."/>
            <person name="Cox K."/>
            <person name="Korf I."/>
            <person name="Meyers B.C."/>
            <person name="Michelmore R.W."/>
        </authorList>
    </citation>
    <scope>NUCLEOTIDE SEQUENCE [LARGE SCALE GENOMIC DNA]</scope>
    <source>
        <strain evidence="2">cv. Salinas</strain>
        <tissue evidence="1">Seedlings</tissue>
    </source>
</reference>
<sequence length="95" mass="11149">MELPTVLKALNFVSDWLEGGKPKMRKRKATLSGPIEKKTRRIFWKILLRSIDWVFDYILHANIEVHRHRLAILLQSNGRADQPKTRTIMPFPLNS</sequence>
<dbReference type="EMBL" id="NBSK02000002">
    <property type="protein sequence ID" value="KAJ0222464.1"/>
    <property type="molecule type" value="Genomic_DNA"/>
</dbReference>
<dbReference type="AlphaFoldDB" id="A0A9R1WET0"/>
<keyword evidence="2" id="KW-1185">Reference proteome</keyword>
<organism evidence="1 2">
    <name type="scientific">Lactuca sativa</name>
    <name type="common">Garden lettuce</name>
    <dbReference type="NCBI Taxonomy" id="4236"/>
    <lineage>
        <taxon>Eukaryota</taxon>
        <taxon>Viridiplantae</taxon>
        <taxon>Streptophyta</taxon>
        <taxon>Embryophyta</taxon>
        <taxon>Tracheophyta</taxon>
        <taxon>Spermatophyta</taxon>
        <taxon>Magnoliopsida</taxon>
        <taxon>eudicotyledons</taxon>
        <taxon>Gunneridae</taxon>
        <taxon>Pentapetalae</taxon>
        <taxon>asterids</taxon>
        <taxon>campanulids</taxon>
        <taxon>Asterales</taxon>
        <taxon>Asteraceae</taxon>
        <taxon>Cichorioideae</taxon>
        <taxon>Cichorieae</taxon>
        <taxon>Lactucinae</taxon>
        <taxon>Lactuca</taxon>
    </lineage>
</organism>
<proteinExistence type="predicted"/>
<dbReference type="Proteomes" id="UP000235145">
    <property type="component" value="Unassembled WGS sequence"/>
</dbReference>
<evidence type="ECO:0000313" key="1">
    <source>
        <dbReference type="EMBL" id="KAJ0222464.1"/>
    </source>
</evidence>
<name>A0A9R1WET0_LACSA</name>
<accession>A0A9R1WET0</accession>
<evidence type="ECO:0000313" key="2">
    <source>
        <dbReference type="Proteomes" id="UP000235145"/>
    </source>
</evidence>
<comment type="caution">
    <text evidence="1">The sequence shown here is derived from an EMBL/GenBank/DDBJ whole genome shotgun (WGS) entry which is preliminary data.</text>
</comment>
<protein>
    <submittedName>
        <fullName evidence="1">Uncharacterized protein</fullName>
    </submittedName>
</protein>